<evidence type="ECO:0008006" key="4">
    <source>
        <dbReference type="Google" id="ProtNLM"/>
    </source>
</evidence>
<accession>A0A238ZMU6</accession>
<gene>
    <name evidence="2" type="ORF">SAMN06265376_103377</name>
</gene>
<keyword evidence="1" id="KW-0472">Membrane</keyword>
<feature type="transmembrane region" description="Helical" evidence="1">
    <location>
        <begin position="42"/>
        <end position="62"/>
    </location>
</feature>
<evidence type="ECO:0000313" key="2">
    <source>
        <dbReference type="EMBL" id="SNR84766.1"/>
    </source>
</evidence>
<dbReference type="AlphaFoldDB" id="A0A238ZMU6"/>
<evidence type="ECO:0000256" key="1">
    <source>
        <dbReference type="SAM" id="Phobius"/>
    </source>
</evidence>
<keyword evidence="1" id="KW-0812">Transmembrane</keyword>
<feature type="transmembrane region" description="Helical" evidence="1">
    <location>
        <begin position="134"/>
        <end position="153"/>
    </location>
</feature>
<sequence>MKHQAYQSTGFSLIVGAFLVIVTMVMHPSGGSMERILSISKTITITHALAIFSLPFISFGFYGLTHKLMDTRKIAVLAFLILIFGLIAAMFAALVNGLTVPYFLGDYAHRLEENREVLGPILNYSFALNTPLDYIFIVGCCLAIVLYSISILMTHTIPKWLGYFGIIFGIFVSIGALTGFVFTSLTGFRIVTFSIAAWILCAGFFVMRTKPDAT</sequence>
<dbReference type="Proteomes" id="UP000198379">
    <property type="component" value="Unassembled WGS sequence"/>
</dbReference>
<feature type="transmembrane region" description="Helical" evidence="1">
    <location>
        <begin position="160"/>
        <end position="182"/>
    </location>
</feature>
<name>A0A238ZMU6_9FLAO</name>
<feature type="transmembrane region" description="Helical" evidence="1">
    <location>
        <begin position="74"/>
        <end position="95"/>
    </location>
</feature>
<feature type="transmembrane region" description="Helical" evidence="1">
    <location>
        <begin position="12"/>
        <end position="30"/>
    </location>
</feature>
<proteinExistence type="predicted"/>
<reference evidence="2 3" key="1">
    <citation type="submission" date="2017-06" db="EMBL/GenBank/DDBJ databases">
        <authorList>
            <person name="Kim H.J."/>
            <person name="Triplett B.A."/>
        </authorList>
    </citation>
    <scope>NUCLEOTIDE SEQUENCE [LARGE SCALE GENOMIC DNA]</scope>
    <source>
        <strain evidence="2 3">DSM 25597</strain>
    </source>
</reference>
<dbReference type="OrthoDB" id="1163320at2"/>
<organism evidence="2 3">
    <name type="scientific">Dokdonia pacifica</name>
    <dbReference type="NCBI Taxonomy" id="1627892"/>
    <lineage>
        <taxon>Bacteria</taxon>
        <taxon>Pseudomonadati</taxon>
        <taxon>Bacteroidota</taxon>
        <taxon>Flavobacteriia</taxon>
        <taxon>Flavobacteriales</taxon>
        <taxon>Flavobacteriaceae</taxon>
        <taxon>Dokdonia</taxon>
    </lineage>
</organism>
<feature type="transmembrane region" description="Helical" evidence="1">
    <location>
        <begin position="188"/>
        <end position="207"/>
    </location>
</feature>
<dbReference type="RefSeq" id="WP_089371694.1">
    <property type="nucleotide sequence ID" value="NZ_BMEP01000001.1"/>
</dbReference>
<evidence type="ECO:0000313" key="3">
    <source>
        <dbReference type="Proteomes" id="UP000198379"/>
    </source>
</evidence>
<keyword evidence="3" id="KW-1185">Reference proteome</keyword>
<keyword evidence="1" id="KW-1133">Transmembrane helix</keyword>
<dbReference type="EMBL" id="FZNY01000003">
    <property type="protein sequence ID" value="SNR84766.1"/>
    <property type="molecule type" value="Genomic_DNA"/>
</dbReference>
<protein>
    <recommendedName>
        <fullName evidence="4">DUF4386 domain-containing protein</fullName>
    </recommendedName>
</protein>